<dbReference type="AlphaFoldDB" id="A0A1Y0B200"/>
<evidence type="ECO:0000313" key="1">
    <source>
        <dbReference type="EMBL" id="ART31418.1"/>
    </source>
</evidence>
<keyword evidence="1" id="KW-0496">Mitochondrion</keyword>
<geneLocation type="mitochondrion" evidence="1"/>
<accession>A0A1Y0B200</accession>
<name>A0A1Y0B200_9LAMI</name>
<gene>
    <name evidence="1" type="ORF">AEK19_MT1204</name>
</gene>
<organism evidence="1">
    <name type="scientific">Utricularia reniformis</name>
    <dbReference type="NCBI Taxonomy" id="192314"/>
    <lineage>
        <taxon>Eukaryota</taxon>
        <taxon>Viridiplantae</taxon>
        <taxon>Streptophyta</taxon>
        <taxon>Embryophyta</taxon>
        <taxon>Tracheophyta</taxon>
        <taxon>Spermatophyta</taxon>
        <taxon>Magnoliopsida</taxon>
        <taxon>eudicotyledons</taxon>
        <taxon>Gunneridae</taxon>
        <taxon>Pentapetalae</taxon>
        <taxon>asterids</taxon>
        <taxon>lamiids</taxon>
        <taxon>Lamiales</taxon>
        <taxon>Lentibulariaceae</taxon>
        <taxon>Utricularia</taxon>
    </lineage>
</organism>
<sequence>MRDWLFEFHLALLPLSGTIVLLSLALVSVPNVSH</sequence>
<protein>
    <submittedName>
        <fullName evidence="1">Uncharacterized protein</fullName>
    </submittedName>
</protein>
<proteinExistence type="predicted"/>
<dbReference type="EMBL" id="KY774314">
    <property type="protein sequence ID" value="ART31418.1"/>
    <property type="molecule type" value="Genomic_DNA"/>
</dbReference>
<reference evidence="1" key="1">
    <citation type="submission" date="2017-03" db="EMBL/GenBank/DDBJ databases">
        <title>The mitochondrial genome of the carnivorous plant Utricularia reniformis (Lentibulariaceae): structure, comparative analysis and evolutionary landmarks.</title>
        <authorList>
            <person name="Silva S.R."/>
            <person name="Alvarenga D.O."/>
            <person name="Michael T.P."/>
            <person name="Miranda V.F.O."/>
            <person name="Varani A.M."/>
        </authorList>
    </citation>
    <scope>NUCLEOTIDE SEQUENCE</scope>
</reference>